<dbReference type="InterPro" id="IPR050155">
    <property type="entry name" value="HAD-like_hydrolase_sf"/>
</dbReference>
<reference evidence="2" key="1">
    <citation type="submission" date="2020-06" db="EMBL/GenBank/DDBJ databases">
        <title>Unique genomic features of the anaerobic methanotrophic archaea.</title>
        <authorList>
            <person name="Chadwick G.L."/>
            <person name="Skennerton C.T."/>
            <person name="Laso-Perez R."/>
            <person name="Leu A.O."/>
            <person name="Speth D.R."/>
            <person name="Yu H."/>
            <person name="Morgan-Lang C."/>
            <person name="Hatzenpichler R."/>
            <person name="Goudeau D."/>
            <person name="Malmstrom R."/>
            <person name="Brazelton W.J."/>
            <person name="Woyke T."/>
            <person name="Hallam S.J."/>
            <person name="Tyson G.W."/>
            <person name="Wegener G."/>
            <person name="Boetius A."/>
            <person name="Orphan V."/>
        </authorList>
    </citation>
    <scope>NUCLEOTIDE SEQUENCE</scope>
</reference>
<proteinExistence type="inferred from homology"/>
<dbReference type="InterPro" id="IPR006439">
    <property type="entry name" value="HAD-SF_hydro_IA"/>
</dbReference>
<dbReference type="InterPro" id="IPR041492">
    <property type="entry name" value="HAD_2"/>
</dbReference>
<dbReference type="PANTHER" id="PTHR43434">
    <property type="entry name" value="PHOSPHOGLYCOLATE PHOSPHATASE"/>
    <property type="match status" value="1"/>
</dbReference>
<name>A0A7G9YX17_9EURY</name>
<dbReference type="GO" id="GO:0006281">
    <property type="term" value="P:DNA repair"/>
    <property type="evidence" value="ECO:0007669"/>
    <property type="project" value="TreeGrafter"/>
</dbReference>
<dbReference type="GO" id="GO:0008967">
    <property type="term" value="F:phosphoglycolate phosphatase activity"/>
    <property type="evidence" value="ECO:0007669"/>
    <property type="project" value="TreeGrafter"/>
</dbReference>
<dbReference type="GO" id="GO:0004427">
    <property type="term" value="F:inorganic diphosphate phosphatase activity"/>
    <property type="evidence" value="ECO:0007669"/>
    <property type="project" value="UniProtKB-EC"/>
</dbReference>
<evidence type="ECO:0000313" key="2">
    <source>
        <dbReference type="EMBL" id="QNO52551.1"/>
    </source>
</evidence>
<organism evidence="2">
    <name type="scientific">Candidatus Methanophagaceae archaeon ANME-1 ERB6</name>
    <dbReference type="NCBI Taxonomy" id="2759912"/>
    <lineage>
        <taxon>Archaea</taxon>
        <taxon>Methanobacteriati</taxon>
        <taxon>Methanobacteriota</taxon>
        <taxon>Stenosarchaea group</taxon>
        <taxon>Methanomicrobia</taxon>
        <taxon>Candidatus Methanophagales</taxon>
        <taxon>Candidatus Methanophagaceae</taxon>
    </lineage>
</organism>
<comment type="similarity">
    <text evidence="1">Belongs to the HAD-like hydrolase superfamily.</text>
</comment>
<evidence type="ECO:0000256" key="1">
    <source>
        <dbReference type="ARBA" id="ARBA00007958"/>
    </source>
</evidence>
<keyword evidence="2" id="KW-0378">Hydrolase</keyword>
<protein>
    <submittedName>
        <fullName evidence="2">Pyrophosphatase PpaX</fullName>
        <ecNumber evidence="2">3.6.1.1</ecNumber>
    </submittedName>
</protein>
<dbReference type="EC" id="3.6.1.1" evidence="2"/>
<dbReference type="Gene3D" id="3.40.50.1000">
    <property type="entry name" value="HAD superfamily/HAD-like"/>
    <property type="match status" value="1"/>
</dbReference>
<dbReference type="InterPro" id="IPR036412">
    <property type="entry name" value="HAD-like_sf"/>
</dbReference>
<dbReference type="SUPFAM" id="SSF56784">
    <property type="entry name" value="HAD-like"/>
    <property type="match status" value="1"/>
</dbReference>
<gene>
    <name evidence="2" type="primary">ppaX</name>
    <name evidence="2" type="ORF">BJKGENCM_00041</name>
</gene>
<dbReference type="AlphaFoldDB" id="A0A7G9YX17"/>
<dbReference type="Gene3D" id="1.10.150.240">
    <property type="entry name" value="Putative phosphatase, domain 2"/>
    <property type="match status" value="1"/>
</dbReference>
<dbReference type="PANTHER" id="PTHR43434:SF1">
    <property type="entry name" value="PHOSPHOGLYCOLATE PHOSPHATASE"/>
    <property type="match status" value="1"/>
</dbReference>
<dbReference type="Pfam" id="PF13419">
    <property type="entry name" value="HAD_2"/>
    <property type="match status" value="1"/>
</dbReference>
<dbReference type="NCBIfam" id="TIGR01549">
    <property type="entry name" value="HAD-SF-IA-v1"/>
    <property type="match status" value="1"/>
</dbReference>
<dbReference type="EMBL" id="MT631513">
    <property type="protein sequence ID" value="QNO52551.1"/>
    <property type="molecule type" value="Genomic_DNA"/>
</dbReference>
<dbReference type="InterPro" id="IPR023198">
    <property type="entry name" value="PGP-like_dom2"/>
</dbReference>
<accession>A0A7G9YX17</accession>
<sequence>MDGTLIDSSAAILSSVKEAARITGLRVPADKEIKEIIHLPSLISFKILYPDKDPAKFDSVFLSLMRSKFKNMIKELPKAKITLERLREKGIKIAIVTTKDRESAEAAIRLFQFPYDLLLTAEDAKRARPDPEPLLKAIELLNSSAAQAFYCGDTPPDIVQGRRAGVKTVGLTTGLYSKEELEKEKPDFVFDKIDAVLGIL</sequence>
<dbReference type="InterPro" id="IPR023214">
    <property type="entry name" value="HAD_sf"/>
</dbReference>